<accession>A0A517NBH7</accession>
<name>A0A517NBH7_9BACT</name>
<evidence type="ECO:0000256" key="1">
    <source>
        <dbReference type="SAM" id="Phobius"/>
    </source>
</evidence>
<feature type="transmembrane region" description="Helical" evidence="1">
    <location>
        <begin position="68"/>
        <end position="93"/>
    </location>
</feature>
<sequence>MTDPNPYSPTDADPRALLEQPRSEFRRLLLGAAIGAALPLLFGGYGLYQSWEYAASLPPGSAACGNAGLGPLVMIVFVAPFLGMIGGGIALFLP</sequence>
<evidence type="ECO:0000313" key="3">
    <source>
        <dbReference type="Proteomes" id="UP000318538"/>
    </source>
</evidence>
<keyword evidence="1" id="KW-0812">Transmembrane</keyword>
<evidence type="ECO:0000313" key="2">
    <source>
        <dbReference type="EMBL" id="QDT04470.1"/>
    </source>
</evidence>
<keyword evidence="3" id="KW-1185">Reference proteome</keyword>
<dbReference type="AlphaFoldDB" id="A0A517NBH7"/>
<protein>
    <submittedName>
        <fullName evidence="2">Uncharacterized protein</fullName>
    </submittedName>
</protein>
<dbReference type="EMBL" id="CP036525">
    <property type="protein sequence ID" value="QDT04470.1"/>
    <property type="molecule type" value="Genomic_DNA"/>
</dbReference>
<dbReference type="KEGG" id="rlc:K227x_28610"/>
<dbReference type="RefSeq" id="WP_145170098.1">
    <property type="nucleotide sequence ID" value="NZ_CP036525.1"/>
</dbReference>
<dbReference type="Proteomes" id="UP000318538">
    <property type="component" value="Chromosome"/>
</dbReference>
<gene>
    <name evidence="2" type="ORF">K227x_28610</name>
</gene>
<feature type="transmembrane region" description="Helical" evidence="1">
    <location>
        <begin position="28"/>
        <end position="48"/>
    </location>
</feature>
<reference evidence="2 3" key="1">
    <citation type="submission" date="2019-02" db="EMBL/GenBank/DDBJ databases">
        <title>Deep-cultivation of Planctomycetes and their phenomic and genomic characterization uncovers novel biology.</title>
        <authorList>
            <person name="Wiegand S."/>
            <person name="Jogler M."/>
            <person name="Boedeker C."/>
            <person name="Pinto D."/>
            <person name="Vollmers J."/>
            <person name="Rivas-Marin E."/>
            <person name="Kohn T."/>
            <person name="Peeters S.H."/>
            <person name="Heuer A."/>
            <person name="Rast P."/>
            <person name="Oberbeckmann S."/>
            <person name="Bunk B."/>
            <person name="Jeske O."/>
            <person name="Meyerdierks A."/>
            <person name="Storesund J.E."/>
            <person name="Kallscheuer N."/>
            <person name="Luecker S."/>
            <person name="Lage O.M."/>
            <person name="Pohl T."/>
            <person name="Merkel B.J."/>
            <person name="Hornburger P."/>
            <person name="Mueller R.-W."/>
            <person name="Bruemmer F."/>
            <person name="Labrenz M."/>
            <person name="Spormann A.M."/>
            <person name="Op den Camp H."/>
            <person name="Overmann J."/>
            <person name="Amann R."/>
            <person name="Jetten M.S.M."/>
            <person name="Mascher T."/>
            <person name="Medema M.H."/>
            <person name="Devos D.P."/>
            <person name="Kaster A.-K."/>
            <person name="Ovreas L."/>
            <person name="Rohde M."/>
            <person name="Galperin M.Y."/>
            <person name="Jogler C."/>
        </authorList>
    </citation>
    <scope>NUCLEOTIDE SEQUENCE [LARGE SCALE GENOMIC DNA]</scope>
    <source>
        <strain evidence="2 3">K22_7</strain>
    </source>
</reference>
<keyword evidence="1" id="KW-1133">Transmembrane helix</keyword>
<proteinExistence type="predicted"/>
<organism evidence="2 3">
    <name type="scientific">Rubripirellula lacrimiformis</name>
    <dbReference type="NCBI Taxonomy" id="1930273"/>
    <lineage>
        <taxon>Bacteria</taxon>
        <taxon>Pseudomonadati</taxon>
        <taxon>Planctomycetota</taxon>
        <taxon>Planctomycetia</taxon>
        <taxon>Pirellulales</taxon>
        <taxon>Pirellulaceae</taxon>
        <taxon>Rubripirellula</taxon>
    </lineage>
</organism>
<dbReference type="OrthoDB" id="9916720at2"/>
<keyword evidence="1" id="KW-0472">Membrane</keyword>